<dbReference type="Pfam" id="PF13525">
    <property type="entry name" value="YfiO"/>
    <property type="match status" value="1"/>
</dbReference>
<dbReference type="SUPFAM" id="SSF48452">
    <property type="entry name" value="TPR-like"/>
    <property type="match status" value="1"/>
</dbReference>
<accession>A0A369KTY4</accession>
<dbReference type="AlphaFoldDB" id="A0A369KTY4"/>
<reference evidence="4" key="1">
    <citation type="submission" date="2018-04" db="EMBL/GenBank/DDBJ databases">
        <title>Draft genome sequence of the Candidatus Spirobacillus cienkowskii, a pathogen of freshwater Daphnia species, reconstructed from hemolymph metagenomic reads.</title>
        <authorList>
            <person name="Bresciani L."/>
            <person name="Lemos L.N."/>
            <person name="Wale N."/>
            <person name="Lin J.Y."/>
            <person name="Fernandes G.R."/>
            <person name="Duffy M.A."/>
            <person name="Rodrigues J.M."/>
        </authorList>
    </citation>
    <scope>NUCLEOTIDE SEQUENCE [LARGE SCALE GENOMIC DNA]</scope>
    <source>
        <strain evidence="4">Binning01</strain>
    </source>
</reference>
<feature type="coiled-coil region" evidence="2">
    <location>
        <begin position="77"/>
        <end position="118"/>
    </location>
</feature>
<evidence type="ECO:0000259" key="3">
    <source>
        <dbReference type="Pfam" id="PF13525"/>
    </source>
</evidence>
<dbReference type="InterPro" id="IPR011990">
    <property type="entry name" value="TPR-like_helical_dom_sf"/>
</dbReference>
<dbReference type="InterPro" id="IPR039565">
    <property type="entry name" value="BamD-like"/>
</dbReference>
<organism evidence="4 5">
    <name type="scientific">Spirobacillus cienkowskii</name>
    <dbReference type="NCBI Taxonomy" id="495820"/>
    <lineage>
        <taxon>Bacteria</taxon>
        <taxon>Pseudomonadati</taxon>
        <taxon>Bdellovibrionota</taxon>
        <taxon>Oligoflexia</taxon>
        <taxon>Silvanigrellales</taxon>
        <taxon>Spirobacillus</taxon>
    </lineage>
</organism>
<evidence type="ECO:0000313" key="4">
    <source>
        <dbReference type="EMBL" id="RDB36297.1"/>
    </source>
</evidence>
<gene>
    <name evidence="4" type="ORF">DCC88_05835</name>
</gene>
<evidence type="ECO:0000313" key="5">
    <source>
        <dbReference type="Proteomes" id="UP000253934"/>
    </source>
</evidence>
<dbReference type="Proteomes" id="UP000253934">
    <property type="component" value="Unassembled WGS sequence"/>
</dbReference>
<comment type="caution">
    <text evidence="4">The sequence shown here is derived from an EMBL/GenBank/DDBJ whole genome shotgun (WGS) entry which is preliminary data.</text>
</comment>
<dbReference type="Gene3D" id="1.25.40.10">
    <property type="entry name" value="Tetratricopeptide repeat domain"/>
    <property type="match status" value="1"/>
</dbReference>
<evidence type="ECO:0000256" key="2">
    <source>
        <dbReference type="SAM" id="Coils"/>
    </source>
</evidence>
<protein>
    <submittedName>
        <fullName evidence="4">Outer membrane protein assembly factor BamD</fullName>
    </submittedName>
</protein>
<name>A0A369KTY4_9BACT</name>
<dbReference type="EMBL" id="QOVW01000063">
    <property type="protein sequence ID" value="RDB36297.1"/>
    <property type="molecule type" value="Genomic_DNA"/>
</dbReference>
<proteinExistence type="predicted"/>
<keyword evidence="1" id="KW-0732">Signal</keyword>
<dbReference type="PROSITE" id="PS51257">
    <property type="entry name" value="PROKAR_LIPOPROTEIN"/>
    <property type="match status" value="1"/>
</dbReference>
<sequence>MKSKISFLYFILFLFLITSCLTPKKRPKKVTEPQTRAEVKDDVKDEVKDEVKSDVKNELSKSDVKIQESLNLIESVKVETNNKFNSLETQNKDHEIRLFELENAIKKLNAQTNDLSQDNFMTKKSIAILKNDINSLNEILITNKRDIDIIKRGLRSGVYDDFDLLEKKPPGSLGVTMLPDLNSGRDGYSEKTNSLQSVNMQPITTMPNEKDGNPQQMLTSAEKKMKDAQYSEALNTLSLVKKNFPNFQDDGRVSILSSEAWLRLGQYNNVLQELQSFYQKNPNSPNLAHAKLLEGLSFEMLNSKAKAAQLYQEVISLSPQSMLAQNAREAMLRMRDSK</sequence>
<keyword evidence="5" id="KW-1185">Reference proteome</keyword>
<evidence type="ECO:0000256" key="1">
    <source>
        <dbReference type="ARBA" id="ARBA00022729"/>
    </source>
</evidence>
<feature type="domain" description="Outer membrane lipoprotein BamD-like" evidence="3">
    <location>
        <begin position="211"/>
        <end position="331"/>
    </location>
</feature>
<keyword evidence="2" id="KW-0175">Coiled coil</keyword>